<gene>
    <name evidence="1" type="ORF">CLEI1391_LOCUS2423</name>
</gene>
<protein>
    <submittedName>
        <fullName evidence="1">Uncharacterized protein</fullName>
    </submittedName>
</protein>
<accession>A0A7S0R5A7</accession>
<organism evidence="1">
    <name type="scientific">Chlamydomonas leiostraca</name>
    <dbReference type="NCBI Taxonomy" id="1034604"/>
    <lineage>
        <taxon>Eukaryota</taxon>
        <taxon>Viridiplantae</taxon>
        <taxon>Chlorophyta</taxon>
        <taxon>core chlorophytes</taxon>
        <taxon>Chlorophyceae</taxon>
        <taxon>CS clade</taxon>
        <taxon>Chlamydomonadales</taxon>
        <taxon>Chlamydomonadaceae</taxon>
        <taxon>Chlamydomonas</taxon>
    </lineage>
</organism>
<proteinExistence type="predicted"/>
<evidence type="ECO:0000313" key="1">
    <source>
        <dbReference type="EMBL" id="CAD8667268.1"/>
    </source>
</evidence>
<reference evidence="1" key="1">
    <citation type="submission" date="2021-01" db="EMBL/GenBank/DDBJ databases">
        <authorList>
            <person name="Corre E."/>
            <person name="Pelletier E."/>
            <person name="Niang G."/>
            <person name="Scheremetjew M."/>
            <person name="Finn R."/>
            <person name="Kale V."/>
            <person name="Holt S."/>
            <person name="Cochrane G."/>
            <person name="Meng A."/>
            <person name="Brown T."/>
            <person name="Cohen L."/>
        </authorList>
    </citation>
    <scope>NUCLEOTIDE SEQUENCE</scope>
    <source>
        <strain evidence="1">SAG 11-49</strain>
    </source>
</reference>
<dbReference type="EMBL" id="HBFB01004473">
    <property type="protein sequence ID" value="CAD8667268.1"/>
    <property type="molecule type" value="Transcribed_RNA"/>
</dbReference>
<dbReference type="AlphaFoldDB" id="A0A7S0R5A7"/>
<name>A0A7S0R5A7_9CHLO</name>
<sequence>MLQARMSQLRSGAAVKVAFWYGAGTSSSSSSSSVDHAALHGQWQEVKGGEDKVVDDMVAVMAERTRHRPRLLEPPNVQRWLRAGVLVRGVEDVWDEVEMARWAPLPPP</sequence>